<reference evidence="2" key="2">
    <citation type="submission" date="2023-04" db="EMBL/GenBank/DDBJ databases">
        <authorList>
            <person name="Bruccoleri R.E."/>
            <person name="Oakeley E.J."/>
            <person name="Faust A.-M."/>
            <person name="Dessus-Babus S."/>
            <person name="Altorfer M."/>
            <person name="Burckhardt D."/>
            <person name="Oertli M."/>
            <person name="Naumann U."/>
            <person name="Petersen F."/>
            <person name="Wong J."/>
        </authorList>
    </citation>
    <scope>NUCLEOTIDE SEQUENCE</scope>
    <source>
        <strain evidence="2">GSM-AAB239-AS_SAM_17_03QT</strain>
        <tissue evidence="2">Leaf</tissue>
    </source>
</reference>
<dbReference type="Proteomes" id="UP001140949">
    <property type="component" value="Unassembled WGS sequence"/>
</dbReference>
<evidence type="ECO:0000313" key="3">
    <source>
        <dbReference type="Proteomes" id="UP001140949"/>
    </source>
</evidence>
<dbReference type="PANTHER" id="PTHR31447">
    <property type="entry name" value="HYDROXYPROLINE-RICH GLYCOPROTEIN FAMILY PROTEIN-RELATED"/>
    <property type="match status" value="1"/>
</dbReference>
<evidence type="ECO:0000313" key="2">
    <source>
        <dbReference type="EMBL" id="KAJ6821466.1"/>
    </source>
</evidence>
<dbReference type="AlphaFoldDB" id="A0AAX6FYG5"/>
<organism evidence="2 3">
    <name type="scientific">Iris pallida</name>
    <name type="common">Sweet iris</name>
    <dbReference type="NCBI Taxonomy" id="29817"/>
    <lineage>
        <taxon>Eukaryota</taxon>
        <taxon>Viridiplantae</taxon>
        <taxon>Streptophyta</taxon>
        <taxon>Embryophyta</taxon>
        <taxon>Tracheophyta</taxon>
        <taxon>Spermatophyta</taxon>
        <taxon>Magnoliopsida</taxon>
        <taxon>Liliopsida</taxon>
        <taxon>Asparagales</taxon>
        <taxon>Iridaceae</taxon>
        <taxon>Iridoideae</taxon>
        <taxon>Irideae</taxon>
        <taxon>Iris</taxon>
    </lineage>
</organism>
<dbReference type="GO" id="GO:0003729">
    <property type="term" value="F:mRNA binding"/>
    <property type="evidence" value="ECO:0007669"/>
    <property type="project" value="InterPro"/>
</dbReference>
<reference evidence="2" key="1">
    <citation type="journal article" date="2023" name="GigaByte">
        <title>Genome assembly of the bearded iris, Iris pallida Lam.</title>
        <authorList>
            <person name="Bruccoleri R.E."/>
            <person name="Oakeley E.J."/>
            <person name="Faust A.M.E."/>
            <person name="Altorfer M."/>
            <person name="Dessus-Babus S."/>
            <person name="Burckhardt D."/>
            <person name="Oertli M."/>
            <person name="Naumann U."/>
            <person name="Petersen F."/>
            <person name="Wong J."/>
        </authorList>
    </citation>
    <scope>NUCLEOTIDE SEQUENCE</scope>
    <source>
        <strain evidence="2">GSM-AAB239-AS_SAM_17_03QT</strain>
    </source>
</reference>
<sequence>MTKSAAAVEGGATSPAAATAPVMPAAAAAAAAPEVYARDSLIAWFRGEFTAANAIIDALCGHLAQIGGGDADYEAAFAAINRRRMNWFPVLHMQRFFSIGEVSAELRRVAASRSASAGPEEEEEEAMTLPAADAESSPADEEKSSSSVRVSEETEEYSSGDSSDQKVHPEEINGAAADDGSEEAQAASLECVTICSDHEECMTRPERIKISKGFVAREPVKGHMASECCKGTQGVR</sequence>
<name>A0AAX6FYG5_IRIPA</name>
<dbReference type="PANTHER" id="PTHR31447:SF2">
    <property type="entry name" value="RNA DEMETHYLASE ALKBH10B"/>
    <property type="match status" value="1"/>
</dbReference>
<dbReference type="GO" id="GO:0006402">
    <property type="term" value="P:mRNA catabolic process"/>
    <property type="evidence" value="ECO:0007669"/>
    <property type="project" value="InterPro"/>
</dbReference>
<dbReference type="GO" id="GO:0032451">
    <property type="term" value="F:demethylase activity"/>
    <property type="evidence" value="ECO:0007669"/>
    <property type="project" value="InterPro"/>
</dbReference>
<gene>
    <name evidence="2" type="ORF">M6B38_392400</name>
</gene>
<proteinExistence type="predicted"/>
<evidence type="ECO:0000256" key="1">
    <source>
        <dbReference type="SAM" id="MobiDB-lite"/>
    </source>
</evidence>
<keyword evidence="3" id="KW-1185">Reference proteome</keyword>
<accession>A0AAX6FYG5</accession>
<dbReference type="InterPro" id="IPR044842">
    <property type="entry name" value="ALKBH9B/ALKBH10B-like"/>
</dbReference>
<dbReference type="EMBL" id="JANAVB010024998">
    <property type="protein sequence ID" value="KAJ6821466.1"/>
    <property type="molecule type" value="Genomic_DNA"/>
</dbReference>
<feature type="region of interest" description="Disordered" evidence="1">
    <location>
        <begin position="113"/>
        <end position="187"/>
    </location>
</feature>
<comment type="caution">
    <text evidence="2">The sequence shown here is derived from an EMBL/GenBank/DDBJ whole genome shotgun (WGS) entry which is preliminary data.</text>
</comment>
<protein>
    <submittedName>
        <fullName evidence="2">Uncharacterized protein</fullName>
    </submittedName>
</protein>